<dbReference type="Proteomes" id="UP001279410">
    <property type="component" value="Unassembled WGS sequence"/>
</dbReference>
<accession>A0AAD3NMD6</accession>
<protein>
    <submittedName>
        <fullName evidence="2">Sialic acid-binding Ig-like lectin 14</fullName>
    </submittedName>
</protein>
<feature type="region of interest" description="Disordered" evidence="1">
    <location>
        <begin position="270"/>
        <end position="293"/>
    </location>
</feature>
<comment type="caution">
    <text evidence="2">The sequence shown here is derived from an EMBL/GenBank/DDBJ whole genome shotgun (WGS) entry which is preliminary data.</text>
</comment>
<reference evidence="2" key="1">
    <citation type="submission" date="2022-08" db="EMBL/GenBank/DDBJ databases">
        <title>Genome sequencing of akame (Lates japonicus).</title>
        <authorList>
            <person name="Hashiguchi Y."/>
            <person name="Takahashi H."/>
        </authorList>
    </citation>
    <scope>NUCLEOTIDE SEQUENCE</scope>
    <source>
        <strain evidence="2">Kochi</strain>
    </source>
</reference>
<keyword evidence="3" id="KW-1185">Reference proteome</keyword>
<name>A0AAD3NMD6_LATJO</name>
<evidence type="ECO:0000256" key="1">
    <source>
        <dbReference type="SAM" id="MobiDB-lite"/>
    </source>
</evidence>
<evidence type="ECO:0000313" key="2">
    <source>
        <dbReference type="EMBL" id="GLD75070.1"/>
    </source>
</evidence>
<feature type="region of interest" description="Disordered" evidence="1">
    <location>
        <begin position="1"/>
        <end position="40"/>
    </location>
</feature>
<sequence>MPCFWSPSSARRRSPLPARPSPRLSADRNHQQPSLQICGPAENHAKAVLPEARSSARIAYDEPRRSRAQAGGRRFHFLIVNHPLRPPYAVTTISSRGSPPQQSAASPGPSGSAQIREDRLSTASGASGSSRPLLSPAFPSSPIVGVQHRVRPDPPVQARTQPVSMGRRRPAPPFLLPHLRALLAQPMRKICEHIHSVTQPERKRASRAINTEKRQQKLSCFNLDITGITERGTENIVNCLSKNTLKTLTKIEHDNFVVFSLLHRSCPPLSAQNRSPLSNPETRSPPPSLQWHSDGSPITWIVCTQQKRHMSSTGLKLRHFTPQILSTSVCTKTAAPLNCSCETKGNPPPILQWHSDELSLNHLDNFALSKEHMNGTGLRSFVTVSLPQERGFFTLLCRSSNSLGSVTQRFYVGNLGCLNSAE</sequence>
<dbReference type="AlphaFoldDB" id="A0AAD3NMD6"/>
<dbReference type="EMBL" id="BRZM01002682">
    <property type="protein sequence ID" value="GLD75070.1"/>
    <property type="molecule type" value="Genomic_DNA"/>
</dbReference>
<proteinExistence type="predicted"/>
<feature type="non-terminal residue" evidence="2">
    <location>
        <position position="1"/>
    </location>
</feature>
<feature type="region of interest" description="Disordered" evidence="1">
    <location>
        <begin position="90"/>
        <end position="170"/>
    </location>
</feature>
<gene>
    <name evidence="2" type="ORF">AKAME5_002640300</name>
</gene>
<evidence type="ECO:0000313" key="3">
    <source>
        <dbReference type="Proteomes" id="UP001279410"/>
    </source>
</evidence>
<feature type="compositionally biased region" description="Low complexity" evidence="1">
    <location>
        <begin position="94"/>
        <end position="114"/>
    </location>
</feature>
<organism evidence="2 3">
    <name type="scientific">Lates japonicus</name>
    <name type="common">Japanese lates</name>
    <dbReference type="NCBI Taxonomy" id="270547"/>
    <lineage>
        <taxon>Eukaryota</taxon>
        <taxon>Metazoa</taxon>
        <taxon>Chordata</taxon>
        <taxon>Craniata</taxon>
        <taxon>Vertebrata</taxon>
        <taxon>Euteleostomi</taxon>
        <taxon>Actinopterygii</taxon>
        <taxon>Neopterygii</taxon>
        <taxon>Teleostei</taxon>
        <taxon>Neoteleostei</taxon>
        <taxon>Acanthomorphata</taxon>
        <taxon>Carangaria</taxon>
        <taxon>Carangaria incertae sedis</taxon>
        <taxon>Centropomidae</taxon>
        <taxon>Lates</taxon>
    </lineage>
</organism>
<feature type="compositionally biased region" description="Polar residues" evidence="1">
    <location>
        <begin position="121"/>
        <end position="132"/>
    </location>
</feature>
<feature type="compositionally biased region" description="Polar residues" evidence="1">
    <location>
        <begin position="270"/>
        <end position="282"/>
    </location>
</feature>